<proteinExistence type="predicted"/>
<reference evidence="1" key="1">
    <citation type="journal article" date="2022" name="bioRxiv">
        <title>Genomics of Preaxostyla Flagellates Illuminates Evolutionary Transitions and the Path Towards Mitochondrial Loss.</title>
        <authorList>
            <person name="Novak L.V.F."/>
            <person name="Treitli S.C."/>
            <person name="Pyrih J."/>
            <person name="Halakuc P."/>
            <person name="Pipaliya S.V."/>
            <person name="Vacek V."/>
            <person name="Brzon O."/>
            <person name="Soukal P."/>
            <person name="Eme L."/>
            <person name="Dacks J.B."/>
            <person name="Karnkowska A."/>
            <person name="Elias M."/>
            <person name="Hampl V."/>
        </authorList>
    </citation>
    <scope>NUCLEOTIDE SEQUENCE</scope>
    <source>
        <strain evidence="1">RCP-MX</strain>
    </source>
</reference>
<organism evidence="1 2">
    <name type="scientific">Paratrimastix pyriformis</name>
    <dbReference type="NCBI Taxonomy" id="342808"/>
    <lineage>
        <taxon>Eukaryota</taxon>
        <taxon>Metamonada</taxon>
        <taxon>Preaxostyla</taxon>
        <taxon>Paratrimastigidae</taxon>
        <taxon>Paratrimastix</taxon>
    </lineage>
</organism>
<keyword evidence="2" id="KW-1185">Reference proteome</keyword>
<accession>A0ABQ8UB69</accession>
<sequence length="151" mass="16229">MELLQGSSGWFALEAKEEEVRQWLREAECAVLGQACSPAGCMGRIVQIAPEDRPPGGPSFGLYSCGRCRVAAADAGGLKNHHIVVEGPTDTPNKSDYPHMSIWCGEPELALDGEKVDDRPPSDALEARSKKALWSSSHLGNIIPGARMSPF</sequence>
<evidence type="ECO:0000313" key="1">
    <source>
        <dbReference type="EMBL" id="KAJ4455146.1"/>
    </source>
</evidence>
<protein>
    <recommendedName>
        <fullName evidence="3">PH domain-containing protein</fullName>
    </recommendedName>
</protein>
<dbReference type="Proteomes" id="UP001141327">
    <property type="component" value="Unassembled WGS sequence"/>
</dbReference>
<dbReference type="EMBL" id="JAPMOS010000117">
    <property type="protein sequence ID" value="KAJ4455146.1"/>
    <property type="molecule type" value="Genomic_DNA"/>
</dbReference>
<gene>
    <name evidence="1" type="ORF">PAPYR_9939</name>
</gene>
<evidence type="ECO:0008006" key="3">
    <source>
        <dbReference type="Google" id="ProtNLM"/>
    </source>
</evidence>
<comment type="caution">
    <text evidence="1">The sequence shown here is derived from an EMBL/GenBank/DDBJ whole genome shotgun (WGS) entry which is preliminary data.</text>
</comment>
<evidence type="ECO:0000313" key="2">
    <source>
        <dbReference type="Proteomes" id="UP001141327"/>
    </source>
</evidence>
<name>A0ABQ8UB69_9EUKA</name>